<dbReference type="InterPro" id="IPR004827">
    <property type="entry name" value="bZIP"/>
</dbReference>
<accession>A0A2K1R3T2</accession>
<dbReference type="InParanoid" id="A0A2K1R3T2"/>
<evidence type="ECO:0000313" key="4">
    <source>
        <dbReference type="Proteomes" id="UP000243797"/>
    </source>
</evidence>
<feature type="compositionally biased region" description="Low complexity" evidence="1">
    <location>
        <begin position="216"/>
        <end position="240"/>
    </location>
</feature>
<evidence type="ECO:0000256" key="1">
    <source>
        <dbReference type="SAM" id="MobiDB-lite"/>
    </source>
</evidence>
<proteinExistence type="predicted"/>
<reference evidence="3 4" key="1">
    <citation type="submission" date="2017-06" db="EMBL/GenBank/DDBJ databases">
        <title>Draft genome sequence of a variant of Elsinoe murrayae.</title>
        <authorList>
            <person name="Cheng Q."/>
        </authorList>
    </citation>
    <scope>NUCLEOTIDE SEQUENCE [LARGE SCALE GENOMIC DNA]</scope>
    <source>
        <strain evidence="3 4">CQ-2017a</strain>
    </source>
</reference>
<dbReference type="PROSITE" id="PS00036">
    <property type="entry name" value="BZIP_BASIC"/>
    <property type="match status" value="1"/>
</dbReference>
<feature type="compositionally biased region" description="Pro residues" evidence="1">
    <location>
        <begin position="495"/>
        <end position="507"/>
    </location>
</feature>
<dbReference type="OrthoDB" id="2247093at2759"/>
<gene>
    <name evidence="3" type="ORF">CAC42_441</name>
</gene>
<feature type="compositionally biased region" description="Polar residues" evidence="1">
    <location>
        <begin position="457"/>
        <end position="466"/>
    </location>
</feature>
<organism evidence="3 4">
    <name type="scientific">Sphaceloma murrayae</name>
    <dbReference type="NCBI Taxonomy" id="2082308"/>
    <lineage>
        <taxon>Eukaryota</taxon>
        <taxon>Fungi</taxon>
        <taxon>Dikarya</taxon>
        <taxon>Ascomycota</taxon>
        <taxon>Pezizomycotina</taxon>
        <taxon>Dothideomycetes</taxon>
        <taxon>Dothideomycetidae</taxon>
        <taxon>Myriangiales</taxon>
        <taxon>Elsinoaceae</taxon>
        <taxon>Sphaceloma</taxon>
    </lineage>
</organism>
<dbReference type="GO" id="GO:0003700">
    <property type="term" value="F:DNA-binding transcription factor activity"/>
    <property type="evidence" value="ECO:0007669"/>
    <property type="project" value="InterPro"/>
</dbReference>
<name>A0A2K1R3T2_9PEZI</name>
<dbReference type="Pfam" id="PF07716">
    <property type="entry name" value="bZIP_2"/>
    <property type="match status" value="1"/>
</dbReference>
<comment type="caution">
    <text evidence="3">The sequence shown here is derived from an EMBL/GenBank/DDBJ whole genome shotgun (WGS) entry which is preliminary data.</text>
</comment>
<feature type="compositionally biased region" description="Low complexity" evidence="1">
    <location>
        <begin position="396"/>
        <end position="412"/>
    </location>
</feature>
<dbReference type="Gene3D" id="1.20.5.170">
    <property type="match status" value="1"/>
</dbReference>
<feature type="region of interest" description="Disordered" evidence="1">
    <location>
        <begin position="1"/>
        <end position="295"/>
    </location>
</feature>
<protein>
    <submittedName>
        <fullName evidence="3">Regulatory protein cys-3</fullName>
    </submittedName>
</protein>
<feature type="region of interest" description="Disordered" evidence="1">
    <location>
        <begin position="328"/>
        <end position="354"/>
    </location>
</feature>
<feature type="compositionally biased region" description="Polar residues" evidence="1">
    <location>
        <begin position="241"/>
        <end position="253"/>
    </location>
</feature>
<feature type="region of interest" description="Disordered" evidence="1">
    <location>
        <begin position="391"/>
        <end position="545"/>
    </location>
</feature>
<feature type="compositionally biased region" description="Low complexity" evidence="1">
    <location>
        <begin position="116"/>
        <end position="132"/>
    </location>
</feature>
<sequence length="545" mass="59921">MSGPPGTSRYSTDSVASPAGGPPSETRPAHLNQMSVIAPSNPHPPSLERHHRNLPTLNQPYALIEQGQQKRSRSPGDARYFQSDFVRDDRQRKRVYDAFQSGQPPSEMSAEYYQRGAKLPALSPSPAPGASSDKFPKPTLTPRSPMARPDSRTFLHPGQSPHQTTQKTFPPSPQNQGPAAETRFSNQSGGYFPPVSRHSLPNPSFAPPSLVHHNHSSSSTGTGKFTSGSASPTGSYSSYSQNDQTSPNPQNGPSHYKAPTMRLEHLALERSTRSLPAQSPTTPHEMAYPPGIPVSTSGGQATYQLMTVQTANGTVQVPVDVQAASRLADEKRRRNAGASARFRERRKKKEMEASQTIRKLETQVKELSEDCDFYRRERDNLVSVVMQAPGGERLFPRPASPRLRRAPSSAASTGDAAERRYDFVQEQPDSREEERDVRRRTSSFHGSTGSSTPGFRTPSTHPTGPSQYAYPLTQPPSIGSWQQIDRPEPPRDLRAPPPRNQLPPLQLPPVMQATPSTGPLNPYAGHRLDKPWPHGPPPHFPRDSR</sequence>
<evidence type="ECO:0000313" key="3">
    <source>
        <dbReference type="EMBL" id="PNS21843.1"/>
    </source>
</evidence>
<feature type="compositionally biased region" description="Polar residues" evidence="1">
    <location>
        <begin position="273"/>
        <end position="282"/>
    </location>
</feature>
<feature type="compositionally biased region" description="Low complexity" evidence="1">
    <location>
        <begin position="443"/>
        <end position="454"/>
    </location>
</feature>
<feature type="compositionally biased region" description="Basic and acidic residues" evidence="1">
    <location>
        <begin position="85"/>
        <end position="96"/>
    </location>
</feature>
<evidence type="ECO:0000259" key="2">
    <source>
        <dbReference type="PROSITE" id="PS00036"/>
    </source>
</evidence>
<feature type="compositionally biased region" description="Basic and acidic residues" evidence="1">
    <location>
        <begin position="485"/>
        <end position="494"/>
    </location>
</feature>
<dbReference type="CDD" id="cd14705">
    <property type="entry name" value="bZIP_Zip1"/>
    <property type="match status" value="1"/>
</dbReference>
<feature type="domain" description="BZIP" evidence="2">
    <location>
        <begin position="331"/>
        <end position="345"/>
    </location>
</feature>
<keyword evidence="4" id="KW-1185">Reference proteome</keyword>
<feature type="compositionally biased region" description="Basic and acidic residues" evidence="1">
    <location>
        <begin position="416"/>
        <end position="439"/>
    </location>
</feature>
<dbReference type="Proteomes" id="UP000243797">
    <property type="component" value="Unassembled WGS sequence"/>
</dbReference>
<dbReference type="AlphaFoldDB" id="A0A2K1R3T2"/>
<feature type="compositionally biased region" description="Polar residues" evidence="1">
    <location>
        <begin position="160"/>
        <end position="189"/>
    </location>
</feature>
<dbReference type="EMBL" id="NKHZ01000001">
    <property type="protein sequence ID" value="PNS21843.1"/>
    <property type="molecule type" value="Genomic_DNA"/>
</dbReference>
<feature type="compositionally biased region" description="Basic and acidic residues" evidence="1">
    <location>
        <begin position="262"/>
        <end position="272"/>
    </location>
</feature>